<dbReference type="InterPro" id="IPR012101">
    <property type="entry name" value="Biotinidase-like_euk"/>
</dbReference>
<evidence type="ECO:0000313" key="11">
    <source>
        <dbReference type="Proteomes" id="UP001152803"/>
    </source>
</evidence>
<dbReference type="FunFam" id="3.60.110.10:FF:000001">
    <property type="entry name" value="biotinidase isoform X1"/>
    <property type="match status" value="1"/>
</dbReference>
<evidence type="ECO:0000259" key="9">
    <source>
        <dbReference type="PROSITE" id="PS50263"/>
    </source>
</evidence>
<comment type="catalytic activity">
    <reaction evidence="8">
        <text>biocytin + H2O = biotin + L-lysine</text>
        <dbReference type="Rhea" id="RHEA:77171"/>
        <dbReference type="ChEBI" id="CHEBI:15377"/>
        <dbReference type="ChEBI" id="CHEBI:32551"/>
        <dbReference type="ChEBI" id="CHEBI:57586"/>
        <dbReference type="ChEBI" id="CHEBI:195545"/>
        <dbReference type="EC" id="3.5.1.12"/>
    </reaction>
</comment>
<keyword evidence="2" id="KW-0732">Signal</keyword>
<dbReference type="InterPro" id="IPR040154">
    <property type="entry name" value="Biotinidase/VNN"/>
</dbReference>
<proteinExistence type="inferred from homology"/>
<keyword evidence="4" id="KW-0325">Glycoprotein</keyword>
<evidence type="ECO:0000256" key="1">
    <source>
        <dbReference type="ARBA" id="ARBA00008225"/>
    </source>
</evidence>
<reference evidence="10" key="1">
    <citation type="journal article" date="2023" name="Science">
        <title>Genome structures resolve the early diversification of teleost fishes.</title>
        <authorList>
            <person name="Parey E."/>
            <person name="Louis A."/>
            <person name="Montfort J."/>
            <person name="Bouchez O."/>
            <person name="Roques C."/>
            <person name="Iampietro C."/>
            <person name="Lluch J."/>
            <person name="Castinel A."/>
            <person name="Donnadieu C."/>
            <person name="Desvignes T."/>
            <person name="Floi Bucao C."/>
            <person name="Jouanno E."/>
            <person name="Wen M."/>
            <person name="Mejri S."/>
            <person name="Dirks R."/>
            <person name="Jansen H."/>
            <person name="Henkel C."/>
            <person name="Chen W.J."/>
            <person name="Zahm M."/>
            <person name="Cabau C."/>
            <person name="Klopp C."/>
            <person name="Thompson A.W."/>
            <person name="Robinson-Rechavi M."/>
            <person name="Braasch I."/>
            <person name="Lecointre G."/>
            <person name="Bobe J."/>
            <person name="Postlethwait J.H."/>
            <person name="Berthelot C."/>
            <person name="Roest Crollius H."/>
            <person name="Guiguen Y."/>
        </authorList>
    </citation>
    <scope>NUCLEOTIDE SEQUENCE</scope>
    <source>
        <strain evidence="10">Concon-B</strain>
    </source>
</reference>
<dbReference type="PANTHER" id="PTHR10609:SF14">
    <property type="entry name" value="BIOTINIDASE"/>
    <property type="match status" value="1"/>
</dbReference>
<feature type="domain" description="CN hydrolase" evidence="9">
    <location>
        <begin position="43"/>
        <end position="306"/>
    </location>
</feature>
<name>A0A9Q1DDI9_CONCO</name>
<evidence type="ECO:0000256" key="2">
    <source>
        <dbReference type="ARBA" id="ARBA00022729"/>
    </source>
</evidence>
<dbReference type="Pfam" id="PF00795">
    <property type="entry name" value="CN_hydrolase"/>
    <property type="match status" value="1"/>
</dbReference>
<dbReference type="SUPFAM" id="SSF56317">
    <property type="entry name" value="Carbon-nitrogen hydrolase"/>
    <property type="match status" value="1"/>
</dbReference>
<evidence type="ECO:0000256" key="4">
    <source>
        <dbReference type="ARBA" id="ARBA00023180"/>
    </source>
</evidence>
<evidence type="ECO:0000256" key="6">
    <source>
        <dbReference type="ARBA" id="ARBA00039012"/>
    </source>
</evidence>
<dbReference type="CDD" id="cd07567">
    <property type="entry name" value="biotinidase_like"/>
    <property type="match status" value="1"/>
</dbReference>
<dbReference type="Gene3D" id="3.60.110.10">
    <property type="entry name" value="Carbon-nitrogen hydrolase"/>
    <property type="match status" value="1"/>
</dbReference>
<dbReference type="EC" id="3.5.1.12" evidence="6"/>
<evidence type="ECO:0000256" key="7">
    <source>
        <dbReference type="ARBA" id="ARBA00039680"/>
    </source>
</evidence>
<dbReference type="PANTHER" id="PTHR10609">
    <property type="entry name" value="BIOTINIDASE-RELATED"/>
    <property type="match status" value="1"/>
</dbReference>
<keyword evidence="11" id="KW-1185">Reference proteome</keyword>
<evidence type="ECO:0000256" key="5">
    <source>
        <dbReference type="ARBA" id="ARBA00037073"/>
    </source>
</evidence>
<gene>
    <name evidence="10" type="ORF">COCON_G00124620</name>
</gene>
<organism evidence="10 11">
    <name type="scientific">Conger conger</name>
    <name type="common">Conger eel</name>
    <name type="synonym">Muraena conger</name>
    <dbReference type="NCBI Taxonomy" id="82655"/>
    <lineage>
        <taxon>Eukaryota</taxon>
        <taxon>Metazoa</taxon>
        <taxon>Chordata</taxon>
        <taxon>Craniata</taxon>
        <taxon>Vertebrata</taxon>
        <taxon>Euteleostomi</taxon>
        <taxon>Actinopterygii</taxon>
        <taxon>Neopterygii</taxon>
        <taxon>Teleostei</taxon>
        <taxon>Anguilliformes</taxon>
        <taxon>Congridae</taxon>
        <taxon>Conger</taxon>
    </lineage>
</organism>
<dbReference type="GO" id="GO:0047708">
    <property type="term" value="F:biotinidase activity"/>
    <property type="evidence" value="ECO:0007669"/>
    <property type="project" value="UniProtKB-EC"/>
</dbReference>
<dbReference type="AlphaFoldDB" id="A0A9Q1DDI9"/>
<dbReference type="InterPro" id="IPR003010">
    <property type="entry name" value="C-N_Hydrolase"/>
</dbReference>
<dbReference type="OrthoDB" id="10250282at2759"/>
<evidence type="ECO:0000313" key="10">
    <source>
        <dbReference type="EMBL" id="KAJ8267290.1"/>
    </source>
</evidence>
<dbReference type="InterPro" id="IPR036526">
    <property type="entry name" value="C-N_Hydrolase_sf"/>
</dbReference>
<dbReference type="PROSITE" id="PS50263">
    <property type="entry name" value="CN_HYDROLASE"/>
    <property type="match status" value="1"/>
</dbReference>
<comment type="caution">
    <text evidence="10">The sequence shown here is derived from an EMBL/GenBank/DDBJ whole genome shotgun (WGS) entry which is preliminary data.</text>
</comment>
<comment type="function">
    <text evidence="5">Catalytic release of biotin from biocytin, the product of biotin-dependent carboxylases degradation.</text>
</comment>
<keyword evidence="3" id="KW-0378">Hydrolase</keyword>
<dbReference type="EMBL" id="JAFJMO010000009">
    <property type="protein sequence ID" value="KAJ8267290.1"/>
    <property type="molecule type" value="Genomic_DNA"/>
</dbReference>
<dbReference type="Proteomes" id="UP001152803">
    <property type="component" value="Unassembled WGS sequence"/>
</dbReference>
<sequence length="306" mass="33810">MSSQLELSDGVGCCCPHAEPGGGCGRGGTYVAAVYEHHPVLNPQPKVPLSRREALEHMKQNLDVFEEQTAAAAKQGAQIIVFPEDGIHGFNFSRKSIYGYLEMVPDPTVVSWNPCSDPTLFPNTEVQHRLSCMAKNHSLYLVANMPGLEECDPHAPPCPPDGHYQFNTDVVFSASGALVARYRKRNLYFEFEFDTPSDPQLITFDTPFAGRFGLFTCFDILFYGPAVQLVEQLGVRQLLFPTAWMNQLPLLDSVQFHRSFSYATATTLLSANLCLDAAGMTGSGIFTPWEALYHHAGRSLRPAGCW</sequence>
<accession>A0A9Q1DDI9</accession>
<comment type="similarity">
    <text evidence="1">Belongs to the carbon-nitrogen hydrolase superfamily. BTD/VNN family.</text>
</comment>
<evidence type="ECO:0000256" key="8">
    <source>
        <dbReference type="ARBA" id="ARBA00043697"/>
    </source>
</evidence>
<protein>
    <recommendedName>
        <fullName evidence="7">Biotinidase</fullName>
        <ecNumber evidence="6">3.5.1.12</ecNumber>
    </recommendedName>
</protein>
<evidence type="ECO:0000256" key="3">
    <source>
        <dbReference type="ARBA" id="ARBA00022801"/>
    </source>
</evidence>